<dbReference type="RefSeq" id="WP_167079932.1">
    <property type="nucleotide sequence ID" value="NZ_BAAADC010000001.1"/>
</dbReference>
<comment type="caution">
    <text evidence="1">The sequence shown here is derived from an EMBL/GenBank/DDBJ whole genome shotgun (WGS) entry which is preliminary data.</text>
</comment>
<dbReference type="Pfam" id="PF07310">
    <property type="entry name" value="PAS_5"/>
    <property type="match status" value="1"/>
</dbReference>
<evidence type="ECO:0000313" key="1">
    <source>
        <dbReference type="EMBL" id="NIK86855.1"/>
    </source>
</evidence>
<keyword evidence="2" id="KW-1185">Reference proteome</keyword>
<evidence type="ECO:0000313" key="2">
    <source>
        <dbReference type="Proteomes" id="UP000570514"/>
    </source>
</evidence>
<gene>
    <name evidence="1" type="ORF">FHS83_000173</name>
</gene>
<reference evidence="1 2" key="1">
    <citation type="submission" date="2020-03" db="EMBL/GenBank/DDBJ databases">
        <title>Genomic Encyclopedia of Type Strains, Phase IV (KMG-IV): sequencing the most valuable type-strain genomes for metagenomic binning, comparative biology and taxonomic classification.</title>
        <authorList>
            <person name="Goeker M."/>
        </authorList>
    </citation>
    <scope>NUCLEOTIDE SEQUENCE [LARGE SCALE GENOMIC DNA]</scope>
    <source>
        <strain evidence="1 2">DSM 19867</strain>
    </source>
</reference>
<accession>A0A846MUD8</accession>
<dbReference type="AlphaFoldDB" id="A0A846MUD8"/>
<sequence length="174" mass="18967">MPDYENWATSPRAITWDESLAFESPLLAQAYQTWAELGAGAIPARSRFTPRAVKAFVGHLTIFEKMADGGYLIRLMGTRIAATLGEMQGKRLEEALPALVATRWSTALTRALDEKKPLRIVTVVSLNDLHFLEAEIFIAPLSDDAGALNMVFTTTVFRAGVAKSTAVADLVGQK</sequence>
<dbReference type="EMBL" id="JAASRM010000001">
    <property type="protein sequence ID" value="NIK86855.1"/>
    <property type="molecule type" value="Genomic_DNA"/>
</dbReference>
<name>A0A846MUD8_9PROT</name>
<evidence type="ECO:0008006" key="3">
    <source>
        <dbReference type="Google" id="ProtNLM"/>
    </source>
</evidence>
<protein>
    <recommendedName>
        <fullName evidence="3">PAS domain-containing protein</fullName>
    </recommendedName>
</protein>
<proteinExistence type="predicted"/>
<organism evidence="1 2">
    <name type="scientific">Rhizomicrobium palustre</name>
    <dbReference type="NCBI Taxonomy" id="189966"/>
    <lineage>
        <taxon>Bacteria</taxon>
        <taxon>Pseudomonadati</taxon>
        <taxon>Pseudomonadota</taxon>
        <taxon>Alphaproteobacteria</taxon>
        <taxon>Micropepsales</taxon>
        <taxon>Micropepsaceae</taxon>
        <taxon>Rhizomicrobium</taxon>
    </lineage>
</organism>
<dbReference type="InterPro" id="IPR009922">
    <property type="entry name" value="DUF1457"/>
</dbReference>
<dbReference type="Proteomes" id="UP000570514">
    <property type="component" value="Unassembled WGS sequence"/>
</dbReference>